<organism evidence="2 3">
    <name type="scientific">Hippocampus comes</name>
    <name type="common">Tiger tail seahorse</name>
    <dbReference type="NCBI Taxonomy" id="109280"/>
    <lineage>
        <taxon>Eukaryota</taxon>
        <taxon>Metazoa</taxon>
        <taxon>Chordata</taxon>
        <taxon>Craniata</taxon>
        <taxon>Vertebrata</taxon>
        <taxon>Euteleostomi</taxon>
        <taxon>Actinopterygii</taxon>
        <taxon>Neopterygii</taxon>
        <taxon>Teleostei</taxon>
        <taxon>Neoteleostei</taxon>
        <taxon>Acanthomorphata</taxon>
        <taxon>Syngnathiaria</taxon>
        <taxon>Syngnathiformes</taxon>
        <taxon>Syngnathoidei</taxon>
        <taxon>Syngnathidae</taxon>
        <taxon>Hippocampus</taxon>
    </lineage>
</organism>
<feature type="compositionally biased region" description="Polar residues" evidence="1">
    <location>
        <begin position="128"/>
        <end position="138"/>
    </location>
</feature>
<evidence type="ECO:0000313" key="2">
    <source>
        <dbReference type="Ensembl" id="ENSHCOP00000005571.1"/>
    </source>
</evidence>
<dbReference type="Proteomes" id="UP000264820">
    <property type="component" value="Unplaced"/>
</dbReference>
<protein>
    <submittedName>
        <fullName evidence="2">Uncharacterized protein</fullName>
    </submittedName>
</protein>
<evidence type="ECO:0000313" key="3">
    <source>
        <dbReference type="Proteomes" id="UP000264820"/>
    </source>
</evidence>
<evidence type="ECO:0000256" key="1">
    <source>
        <dbReference type="SAM" id="MobiDB-lite"/>
    </source>
</evidence>
<sequence length="138" mass="15611">MAVIVDLRFFFSGAMRLVLKLSTEQVLHDWRDSRERRQCGPEPFLGSIMKLGSPEKPKQWACFLKCSRSESLTVFPGAAEEKAALLGAIAYGHHKMAAEHLKCHVMRRRSPADQSEAFVGRANRNTDKTGMSQIKHQR</sequence>
<proteinExistence type="predicted"/>
<accession>A0A3Q2XYN9</accession>
<feature type="region of interest" description="Disordered" evidence="1">
    <location>
        <begin position="112"/>
        <end position="138"/>
    </location>
</feature>
<name>A0A3Q2XYN9_HIPCM</name>
<reference evidence="2" key="1">
    <citation type="submission" date="2025-08" db="UniProtKB">
        <authorList>
            <consortium name="Ensembl"/>
        </authorList>
    </citation>
    <scope>IDENTIFICATION</scope>
</reference>
<reference evidence="2" key="2">
    <citation type="submission" date="2025-09" db="UniProtKB">
        <authorList>
            <consortium name="Ensembl"/>
        </authorList>
    </citation>
    <scope>IDENTIFICATION</scope>
</reference>
<dbReference type="AlphaFoldDB" id="A0A3Q2XYN9"/>
<dbReference type="Ensembl" id="ENSHCOT00000005151.1">
    <property type="protein sequence ID" value="ENSHCOP00000005571.1"/>
    <property type="gene ID" value="ENSHCOG00000007254.1"/>
</dbReference>
<keyword evidence="3" id="KW-1185">Reference proteome</keyword>